<dbReference type="Proteomes" id="UP000663864">
    <property type="component" value="Unassembled WGS sequence"/>
</dbReference>
<accession>A0A819Z1K5</accession>
<dbReference type="AlphaFoldDB" id="A0A819Z1K5"/>
<comment type="caution">
    <text evidence="4">The sequence shown here is derived from an EMBL/GenBank/DDBJ whole genome shotgun (WGS) entry which is preliminary data.</text>
</comment>
<dbReference type="EMBL" id="CAJOBD010010717">
    <property type="protein sequence ID" value="CAF4156894.1"/>
    <property type="molecule type" value="Genomic_DNA"/>
</dbReference>
<dbReference type="GO" id="GO:0003968">
    <property type="term" value="F:RNA-directed RNA polymerase activity"/>
    <property type="evidence" value="ECO:0007669"/>
    <property type="project" value="UniProtKB-KW"/>
</dbReference>
<gene>
    <name evidence="4" type="ORF">JBS370_LOCUS34284</name>
    <name evidence="3" type="ORF">ZHD862_LOCUS37158</name>
</gene>
<evidence type="ECO:0000313" key="4">
    <source>
        <dbReference type="EMBL" id="CAF4156894.1"/>
    </source>
</evidence>
<dbReference type="Proteomes" id="UP000663836">
    <property type="component" value="Unassembled WGS sequence"/>
</dbReference>
<dbReference type="GO" id="GO:0003723">
    <property type="term" value="F:RNA binding"/>
    <property type="evidence" value="ECO:0007669"/>
    <property type="project" value="UniProtKB-KW"/>
</dbReference>
<dbReference type="GO" id="GO:0030422">
    <property type="term" value="P:siRNA processing"/>
    <property type="evidence" value="ECO:0007669"/>
    <property type="project" value="TreeGrafter"/>
</dbReference>
<dbReference type="PANTHER" id="PTHR23079:SF55">
    <property type="entry name" value="RNA-DIRECTED RNA POLYMERASE"/>
    <property type="match status" value="1"/>
</dbReference>
<comment type="catalytic activity">
    <reaction evidence="1">
        <text>RNA(n) + a ribonucleoside 5'-triphosphate = RNA(n+1) + diphosphate</text>
        <dbReference type="Rhea" id="RHEA:21248"/>
        <dbReference type="Rhea" id="RHEA-COMP:14527"/>
        <dbReference type="Rhea" id="RHEA-COMP:17342"/>
        <dbReference type="ChEBI" id="CHEBI:33019"/>
        <dbReference type="ChEBI" id="CHEBI:61557"/>
        <dbReference type="ChEBI" id="CHEBI:140395"/>
        <dbReference type="EC" id="2.7.7.48"/>
    </reaction>
</comment>
<dbReference type="InterPro" id="IPR057596">
    <property type="entry name" value="RDRP_core"/>
</dbReference>
<dbReference type="InterPro" id="IPR007855">
    <property type="entry name" value="RDRP"/>
</dbReference>
<comment type="similarity">
    <text evidence="1">Belongs to the RdRP family.</text>
</comment>
<dbReference type="GO" id="GO:0031380">
    <property type="term" value="C:nuclear RNA-directed RNA polymerase complex"/>
    <property type="evidence" value="ECO:0007669"/>
    <property type="project" value="TreeGrafter"/>
</dbReference>
<keyword evidence="1" id="KW-0696">RNA-directed RNA polymerase</keyword>
<sequence>MANDVCSVTIAFDSNSDIQSKLEKYPFVFNDIKPSRKIIHGLITRQLLLLKSVCKLNTIKQIFFPMNIWINFDNNYNENRSNLCCTSNISFGSLSNISTYNYHKIINDIQIKIDENRKEIFVIKEQYYLRMAVDCLDTYFVIDQSKNVIFPLKKPVKCFEKIDEKSSHRTFMYTEQITSTDLADTNAICLTLSSSSYPMTLFIRSLTNELHLQCFYSVLPMNIIHIPFTFNYKRNTGNNFLSGYVWEMVLSLGFYIKDRLTYELMCQINELADKSKYESYPKHQFYKKMIAIYYAAKTNPFFNIEKEFLLIKPQWIPPIQTSYDYVPRIFLTPYGQYPRPLKPLRSNRILRQNTQFGSSMEHFCRVILRDCDMTSIQYDLLNSWRNQLKNILIKDGLIIGQYKFKFLLFSNSQFRDKSLYFYRQYKQNTANDILQWMGNFNHEKSIGTRIARMAQCFTSTIQGINLRPNQLICIDDKYDENKRCFTDGCGKISRSLLRKQFNLVNQQEFAGKRQPSVCQIRCGGLKGVLIEAPDLQGDIIHYRKSQQKFQSNHLVLELINYSKPKPISFNQQVITLLEHMGIETSIFVEFQNAWRKRLSMALICKKSAVSLLGKTIHSYNWEYINQSGILIPQEPFIRSLLMTICRDR</sequence>
<keyword evidence="1" id="KW-0694">RNA-binding</keyword>
<keyword evidence="1" id="KW-0548">Nucleotidyltransferase</keyword>
<evidence type="ECO:0000313" key="5">
    <source>
        <dbReference type="Proteomes" id="UP000663836"/>
    </source>
</evidence>
<evidence type="ECO:0000313" key="3">
    <source>
        <dbReference type="EMBL" id="CAF1494297.1"/>
    </source>
</evidence>
<organism evidence="4 5">
    <name type="scientific">Rotaria sordida</name>
    <dbReference type="NCBI Taxonomy" id="392033"/>
    <lineage>
        <taxon>Eukaryota</taxon>
        <taxon>Metazoa</taxon>
        <taxon>Spiralia</taxon>
        <taxon>Gnathifera</taxon>
        <taxon>Rotifera</taxon>
        <taxon>Eurotatoria</taxon>
        <taxon>Bdelloidea</taxon>
        <taxon>Philodinida</taxon>
        <taxon>Philodinidae</taxon>
        <taxon>Rotaria</taxon>
    </lineage>
</organism>
<name>A0A819Z1K5_9BILA</name>
<protein>
    <recommendedName>
        <fullName evidence="1">RNA-dependent RNA polymerase</fullName>
        <ecNumber evidence="1">2.7.7.48</ecNumber>
    </recommendedName>
</protein>
<keyword evidence="1" id="KW-0808">Transferase</keyword>
<proteinExistence type="inferred from homology"/>
<reference evidence="4" key="1">
    <citation type="submission" date="2021-02" db="EMBL/GenBank/DDBJ databases">
        <authorList>
            <person name="Nowell W R."/>
        </authorList>
    </citation>
    <scope>NUCLEOTIDE SEQUENCE</scope>
</reference>
<dbReference type="Pfam" id="PF05183">
    <property type="entry name" value="RdRP"/>
    <property type="match status" value="1"/>
</dbReference>
<dbReference type="PANTHER" id="PTHR23079">
    <property type="entry name" value="RNA-DEPENDENT RNA POLYMERASE"/>
    <property type="match status" value="1"/>
</dbReference>
<feature type="domain" description="RDRP core" evidence="2">
    <location>
        <begin position="332"/>
        <end position="646"/>
    </location>
</feature>
<evidence type="ECO:0000259" key="2">
    <source>
        <dbReference type="Pfam" id="PF05183"/>
    </source>
</evidence>
<dbReference type="EMBL" id="CAJNOT010006691">
    <property type="protein sequence ID" value="CAF1494297.1"/>
    <property type="molecule type" value="Genomic_DNA"/>
</dbReference>
<dbReference type="EC" id="2.7.7.48" evidence="1"/>
<evidence type="ECO:0000256" key="1">
    <source>
        <dbReference type="RuleBase" id="RU363098"/>
    </source>
</evidence>